<evidence type="ECO:0000256" key="4">
    <source>
        <dbReference type="ARBA" id="ARBA00022723"/>
    </source>
</evidence>
<comment type="catalytic activity">
    <reaction evidence="7 8">
        <text>hydrogencarbonate + H(+) = CO2 + H2O</text>
        <dbReference type="Rhea" id="RHEA:10748"/>
        <dbReference type="ChEBI" id="CHEBI:15377"/>
        <dbReference type="ChEBI" id="CHEBI:15378"/>
        <dbReference type="ChEBI" id="CHEBI:16526"/>
        <dbReference type="ChEBI" id="CHEBI:17544"/>
        <dbReference type="EC" id="4.2.1.1"/>
    </reaction>
</comment>
<comment type="similarity">
    <text evidence="2 8">Belongs to the alpha-carbonic anhydrase family.</text>
</comment>
<dbReference type="Pfam" id="PF00194">
    <property type="entry name" value="Carb_anhydrase"/>
    <property type="match status" value="1"/>
</dbReference>
<feature type="domain" description="Alpha-carbonic anhydrase" evidence="9">
    <location>
        <begin position="30"/>
        <end position="303"/>
    </location>
</feature>
<dbReference type="GO" id="GO:0004089">
    <property type="term" value="F:carbonate dehydratase activity"/>
    <property type="evidence" value="ECO:0007669"/>
    <property type="project" value="UniProtKB-UniRule"/>
</dbReference>
<dbReference type="PANTHER" id="PTHR18952:SF265">
    <property type="entry name" value="CARBONIC ANHYDRASE"/>
    <property type="match status" value="1"/>
</dbReference>
<dbReference type="EC" id="4.2.1.1" evidence="3 8"/>
<evidence type="ECO:0000256" key="5">
    <source>
        <dbReference type="ARBA" id="ARBA00022833"/>
    </source>
</evidence>
<dbReference type="GO" id="GO:0008270">
    <property type="term" value="F:zinc ion binding"/>
    <property type="evidence" value="ECO:0007669"/>
    <property type="project" value="UniProtKB-UniRule"/>
</dbReference>
<evidence type="ECO:0000256" key="3">
    <source>
        <dbReference type="ARBA" id="ARBA00012925"/>
    </source>
</evidence>
<organism evidence="10">
    <name type="scientific">Schistocephalus solidus</name>
    <name type="common">Tapeworm</name>
    <dbReference type="NCBI Taxonomy" id="70667"/>
    <lineage>
        <taxon>Eukaryota</taxon>
        <taxon>Metazoa</taxon>
        <taxon>Spiralia</taxon>
        <taxon>Lophotrochozoa</taxon>
        <taxon>Platyhelminthes</taxon>
        <taxon>Cestoda</taxon>
        <taxon>Eucestoda</taxon>
        <taxon>Diphyllobothriidea</taxon>
        <taxon>Diphyllobothriidae</taxon>
        <taxon>Schistocephalus</taxon>
    </lineage>
</organism>
<evidence type="ECO:0000259" key="9">
    <source>
        <dbReference type="PROSITE" id="PS51144"/>
    </source>
</evidence>
<gene>
    <name evidence="10" type="primary">CAH2</name>
    <name evidence="10" type="ORF">TR138121</name>
</gene>
<dbReference type="PANTHER" id="PTHR18952">
    <property type="entry name" value="CARBONIC ANHYDRASE"/>
    <property type="match status" value="1"/>
</dbReference>
<evidence type="ECO:0000313" key="10">
    <source>
        <dbReference type="EMBL" id="JAP53753.1"/>
    </source>
</evidence>
<evidence type="ECO:0000256" key="2">
    <source>
        <dbReference type="ARBA" id="ARBA00010718"/>
    </source>
</evidence>
<sequence length="328" mass="36486">THSELSSLTMRAIMIWLNLLSVGCLVTSDQHWSYTNSQTNPTKWAEINPIMCSGLFQSPVALDSQEATYLGTDSKAKVDISQHSSQKSVTFNATNNGHSLQVEIPEETWKVTLNDNATDYYNVQQFHFHWGSVDGKGSEHTMDGNTFPLEMHIVSYSSMYADFSTAQSAPGGLSVIGVFFQLTTDQSKSSLSQMGNLLSELGQLINAGSHAQVQSFDPNVLLPANKNEFFRYFGSLTTPPCTENVQWTVMRNPLYVTPNDLQKLRSLLFGQSDENKPMQDNFRPVQPLSALQAPQPRVLYKSWSTASRPIANSLFAVCLLLTLPRIYA</sequence>
<evidence type="ECO:0000256" key="6">
    <source>
        <dbReference type="ARBA" id="ARBA00023239"/>
    </source>
</evidence>
<dbReference type="PROSITE" id="PS00162">
    <property type="entry name" value="ALPHA_CA_1"/>
    <property type="match status" value="1"/>
</dbReference>
<dbReference type="CDD" id="cd00326">
    <property type="entry name" value="alpha_CA"/>
    <property type="match status" value="1"/>
</dbReference>
<dbReference type="PROSITE" id="PS51144">
    <property type="entry name" value="ALPHA_CA_2"/>
    <property type="match status" value="1"/>
</dbReference>
<feature type="non-terminal residue" evidence="10">
    <location>
        <position position="1"/>
    </location>
</feature>
<reference evidence="10" key="1">
    <citation type="submission" date="2016-01" db="EMBL/GenBank/DDBJ databases">
        <title>Reference transcriptome for the parasite Schistocephalus solidus: insights into the molecular evolution of parasitism.</title>
        <authorList>
            <person name="Hebert F.O."/>
            <person name="Grambauer S."/>
            <person name="Barber I."/>
            <person name="Landry C.R."/>
            <person name="Aubin-Horth N."/>
        </authorList>
    </citation>
    <scope>NUCLEOTIDE SEQUENCE</scope>
</reference>
<dbReference type="AlphaFoldDB" id="A0A0X3PP86"/>
<keyword evidence="6 8" id="KW-0456">Lyase</keyword>
<evidence type="ECO:0000256" key="8">
    <source>
        <dbReference type="RuleBase" id="RU367011"/>
    </source>
</evidence>
<dbReference type="InterPro" id="IPR023561">
    <property type="entry name" value="Carbonic_anhydrase_a-class"/>
</dbReference>
<dbReference type="EMBL" id="GEEE01009472">
    <property type="protein sequence ID" value="JAP53753.1"/>
    <property type="molecule type" value="Transcribed_RNA"/>
</dbReference>
<dbReference type="InterPro" id="IPR001148">
    <property type="entry name" value="CA_dom"/>
</dbReference>
<dbReference type="Gene3D" id="3.10.200.10">
    <property type="entry name" value="Alpha carbonic anhydrase"/>
    <property type="match status" value="1"/>
</dbReference>
<comment type="function">
    <text evidence="1 8">Reversible hydration of carbon dioxide.</text>
</comment>
<dbReference type="InterPro" id="IPR036398">
    <property type="entry name" value="CA_dom_sf"/>
</dbReference>
<keyword evidence="5 8" id="KW-0862">Zinc</keyword>
<dbReference type="SUPFAM" id="SSF51069">
    <property type="entry name" value="Carbonic anhydrase"/>
    <property type="match status" value="1"/>
</dbReference>
<protein>
    <recommendedName>
        <fullName evidence="3 8">Carbonic anhydrase</fullName>
        <ecNumber evidence="3 8">4.2.1.1</ecNumber>
    </recommendedName>
</protein>
<feature type="signal peptide" evidence="8">
    <location>
        <begin position="1"/>
        <end position="28"/>
    </location>
</feature>
<comment type="cofactor">
    <cofactor evidence="8">
        <name>Zn(2+)</name>
        <dbReference type="ChEBI" id="CHEBI:29105"/>
    </cofactor>
</comment>
<proteinExistence type="inferred from homology"/>
<feature type="chain" id="PRO_5025088609" description="Carbonic anhydrase" evidence="8">
    <location>
        <begin position="29"/>
        <end position="328"/>
    </location>
</feature>
<dbReference type="GO" id="GO:0005886">
    <property type="term" value="C:plasma membrane"/>
    <property type="evidence" value="ECO:0007669"/>
    <property type="project" value="TreeGrafter"/>
</dbReference>
<evidence type="ECO:0000256" key="1">
    <source>
        <dbReference type="ARBA" id="ARBA00002904"/>
    </source>
</evidence>
<accession>A0A0X3PP86</accession>
<dbReference type="SMART" id="SM01057">
    <property type="entry name" value="Carb_anhydrase"/>
    <property type="match status" value="1"/>
</dbReference>
<name>A0A0X3PP86_SCHSO</name>
<keyword evidence="4 8" id="KW-0479">Metal-binding</keyword>
<dbReference type="InterPro" id="IPR018338">
    <property type="entry name" value="Carbonic_anhydrase_a-class_CS"/>
</dbReference>
<evidence type="ECO:0000256" key="7">
    <source>
        <dbReference type="ARBA" id="ARBA00048348"/>
    </source>
</evidence>
<keyword evidence="8" id="KW-0732">Signal</keyword>